<protein>
    <submittedName>
        <fullName evidence="1">Sensor protein</fullName>
    </submittedName>
</protein>
<evidence type="ECO:0000313" key="1">
    <source>
        <dbReference type="EMBL" id="CDI59183.1"/>
    </source>
</evidence>
<dbReference type="HOGENOM" id="CLU_182947_0_0_9"/>
<dbReference type="Proteomes" id="UP000017248">
    <property type="component" value="Unassembled WGS sequence"/>
</dbReference>
<proteinExistence type="predicted"/>
<accession>U6F7F2</accession>
<sequence length="97" mass="10915">MIQKFRWKFIGTSVAALLMVLLITLGSLVGVTRIQNKNEVDRVLTALVKNEGHLSPRNAQPAFGNQNDPINRNFLAGKYNPKAVYQYRYFSVTVDSS</sequence>
<gene>
    <name evidence="1" type="ORF">LHCIRMBIA951_01758</name>
</gene>
<reference evidence="1" key="1">
    <citation type="submission" date="2013-09" db="EMBL/GenBank/DDBJ databases">
        <title>Draft Genome Sequence of five Lactobacillus helveticus strains CIRM-BIA 101T, 103, 104, 951 and 953 isolated from milk product.</title>
        <authorList>
            <person name="Valence F."/>
            <person name="Chuat V."/>
            <person name="Ma L."/>
            <person name="Creno S."/>
            <person name="Falentin H."/>
            <person name="Lortal S."/>
            <person name="Bizet C."/>
            <person name="Clermont D."/>
            <person name="Loux V."/>
            <person name="Bouchier C."/>
            <person name="Cousin S."/>
        </authorList>
    </citation>
    <scope>NUCLEOTIDE SEQUENCE [LARGE SCALE GENOMIC DNA]</scope>
    <source>
        <strain evidence="1">CIRM-BIA 951</strain>
    </source>
</reference>
<evidence type="ECO:0000313" key="2">
    <source>
        <dbReference type="Proteomes" id="UP000017248"/>
    </source>
</evidence>
<comment type="caution">
    <text evidence="1">The sequence shown here is derived from an EMBL/GenBank/DDBJ whole genome shotgun (WGS) entry which is preliminary data.</text>
</comment>
<keyword evidence="2" id="KW-1185">Reference proteome</keyword>
<name>U6F7F2_LACHE</name>
<organism evidence="1 2">
    <name type="scientific">Lactobacillus helveticus CIRM-BIA 951</name>
    <dbReference type="NCBI Taxonomy" id="1226334"/>
    <lineage>
        <taxon>Bacteria</taxon>
        <taxon>Bacillati</taxon>
        <taxon>Bacillota</taxon>
        <taxon>Bacilli</taxon>
        <taxon>Lactobacillales</taxon>
        <taxon>Lactobacillaceae</taxon>
        <taxon>Lactobacillus</taxon>
    </lineage>
</organism>
<dbReference type="EMBL" id="CBUK010000159">
    <property type="protein sequence ID" value="CDI59183.1"/>
    <property type="molecule type" value="Genomic_DNA"/>
</dbReference>
<dbReference type="AlphaFoldDB" id="U6F7F2"/>